<keyword evidence="2" id="KW-1185">Reference proteome</keyword>
<reference evidence="1 2" key="1">
    <citation type="submission" date="2012-05" db="EMBL/GenBank/DDBJ databases">
        <title>The Genome Sequence of Sutterella wadsworthensis 2_1_59BFAA.</title>
        <authorList>
            <consortium name="The Broad Institute Genome Sequencing Platform"/>
            <person name="Earl A."/>
            <person name="Ward D."/>
            <person name="Feldgarden M."/>
            <person name="Gevers D."/>
            <person name="Daigneault M."/>
            <person name="Strauss J."/>
            <person name="Allen-Vercoe E."/>
            <person name="Walker B."/>
            <person name="Young S.K."/>
            <person name="Zeng Q."/>
            <person name="Gargeya S."/>
            <person name="Fitzgerald M."/>
            <person name="Haas B."/>
            <person name="Abouelleil A."/>
            <person name="Alvarado L."/>
            <person name="Arachchi H.M."/>
            <person name="Berlin A.M."/>
            <person name="Chapman S.B."/>
            <person name="Goldberg J."/>
            <person name="Griggs A."/>
            <person name="Gujja S."/>
            <person name="Hansen M."/>
            <person name="Howarth C."/>
            <person name="Imamovic A."/>
            <person name="Larimer J."/>
            <person name="McCowen C."/>
            <person name="Montmayeur A."/>
            <person name="Murphy C."/>
            <person name="Neiman D."/>
            <person name="Pearson M."/>
            <person name="Priest M."/>
            <person name="Roberts A."/>
            <person name="Saif S."/>
            <person name="Shea T."/>
            <person name="Sisk P."/>
            <person name="Sykes S."/>
            <person name="Wortman J."/>
            <person name="Nusbaum C."/>
            <person name="Birren B."/>
        </authorList>
    </citation>
    <scope>NUCLEOTIDE SEQUENCE [LARGE SCALE GENOMIC DNA]</scope>
    <source>
        <strain evidence="1 2">2_1_59BFAA</strain>
    </source>
</reference>
<evidence type="ECO:0000313" key="2">
    <source>
        <dbReference type="Proteomes" id="UP000005835"/>
    </source>
</evidence>
<dbReference type="RefSeq" id="WP_005433050.1">
    <property type="nucleotide sequence ID" value="NZ_JH815513.1"/>
</dbReference>
<name>K1JQ14_9BURK</name>
<dbReference type="OrthoDB" id="9990521at2"/>
<organism evidence="1 2">
    <name type="scientific">Sutterella wadsworthensis 2_1_59BFAA</name>
    <dbReference type="NCBI Taxonomy" id="742823"/>
    <lineage>
        <taxon>Bacteria</taxon>
        <taxon>Pseudomonadati</taxon>
        <taxon>Pseudomonadota</taxon>
        <taxon>Betaproteobacteria</taxon>
        <taxon>Burkholderiales</taxon>
        <taxon>Sutterellaceae</taxon>
        <taxon>Sutterella</taxon>
    </lineage>
</organism>
<comment type="caution">
    <text evidence="1">The sequence shown here is derived from an EMBL/GenBank/DDBJ whole genome shotgun (WGS) entry which is preliminary data.</text>
</comment>
<proteinExistence type="predicted"/>
<dbReference type="HOGENOM" id="CLU_1739597_0_0_4"/>
<gene>
    <name evidence="1" type="ORF">HMPREF9465_00091</name>
</gene>
<dbReference type="PATRIC" id="fig|742823.3.peg.94"/>
<accession>K1JQ14</accession>
<evidence type="ECO:0000313" key="1">
    <source>
        <dbReference type="EMBL" id="EKB32286.1"/>
    </source>
</evidence>
<protein>
    <submittedName>
        <fullName evidence="1">Uncharacterized protein</fullName>
    </submittedName>
</protein>
<dbReference type="Proteomes" id="UP000005835">
    <property type="component" value="Unassembled WGS sequence"/>
</dbReference>
<sequence>MLRAHRCRRYAARLKELIRCTPVDPLLLTEGEVTDLACLHADSTRPTAGECLLHDDRSPVLLLSSLHPAPEILWDEDLALLTLLLEHFGLRPSMETGLALYTAVLCRSAGFTDCPEFEGFERPALPEGADLGTLLVDFLYPESKNPGVWETPGFGVQDAAEFAAG</sequence>
<dbReference type="EMBL" id="ADMG01000005">
    <property type="protein sequence ID" value="EKB32286.1"/>
    <property type="molecule type" value="Genomic_DNA"/>
</dbReference>
<dbReference type="STRING" id="742823.HMPREF9465_00091"/>
<dbReference type="AlphaFoldDB" id="K1JQ14"/>